<reference evidence="3" key="1">
    <citation type="submission" date="2022-10" db="EMBL/GenBank/DDBJ databases">
        <title>Genome assembly of Pristionchus species.</title>
        <authorList>
            <person name="Yoshida K."/>
            <person name="Sommer R.J."/>
        </authorList>
    </citation>
    <scope>NUCLEOTIDE SEQUENCE [LARGE SCALE GENOMIC DNA]</scope>
    <source>
        <strain evidence="3">RS5460</strain>
    </source>
</reference>
<organism evidence="2 3">
    <name type="scientific">Pristionchus mayeri</name>
    <dbReference type="NCBI Taxonomy" id="1317129"/>
    <lineage>
        <taxon>Eukaryota</taxon>
        <taxon>Metazoa</taxon>
        <taxon>Ecdysozoa</taxon>
        <taxon>Nematoda</taxon>
        <taxon>Chromadorea</taxon>
        <taxon>Rhabditida</taxon>
        <taxon>Rhabditina</taxon>
        <taxon>Diplogasteromorpha</taxon>
        <taxon>Diplogasteroidea</taxon>
        <taxon>Neodiplogasteridae</taxon>
        <taxon>Pristionchus</taxon>
    </lineage>
</organism>
<feature type="signal peptide" evidence="1">
    <location>
        <begin position="1"/>
        <end position="15"/>
    </location>
</feature>
<accession>A0AAN5I2P6</accession>
<proteinExistence type="predicted"/>
<feature type="chain" id="PRO_5042873979" evidence="1">
    <location>
        <begin position="16"/>
        <end position="100"/>
    </location>
</feature>
<gene>
    <name evidence="2" type="ORF">PMAYCL1PPCAC_19724</name>
</gene>
<protein>
    <submittedName>
        <fullName evidence="2">Uncharacterized protein</fullName>
    </submittedName>
</protein>
<evidence type="ECO:0000313" key="2">
    <source>
        <dbReference type="EMBL" id="GMR49529.1"/>
    </source>
</evidence>
<name>A0AAN5I2P6_9BILA</name>
<dbReference type="Proteomes" id="UP001328107">
    <property type="component" value="Unassembled WGS sequence"/>
</dbReference>
<keyword evidence="3" id="KW-1185">Reference proteome</keyword>
<sequence>MQLLLITLLPLFVFSRLSPPEEKQVKLSELRDDYKLVHNVEVESSPSQFSSAAIIDDVTVQFQLLEIMAEEKNQPRANYTVGIINKSKNLLCEVVFEPNV</sequence>
<dbReference type="AlphaFoldDB" id="A0AAN5I2P6"/>
<keyword evidence="1" id="KW-0732">Signal</keyword>
<feature type="non-terminal residue" evidence="2">
    <location>
        <position position="100"/>
    </location>
</feature>
<comment type="caution">
    <text evidence="2">The sequence shown here is derived from an EMBL/GenBank/DDBJ whole genome shotgun (WGS) entry which is preliminary data.</text>
</comment>
<dbReference type="EMBL" id="BTRK01000004">
    <property type="protein sequence ID" value="GMR49529.1"/>
    <property type="molecule type" value="Genomic_DNA"/>
</dbReference>
<evidence type="ECO:0000256" key="1">
    <source>
        <dbReference type="SAM" id="SignalP"/>
    </source>
</evidence>
<evidence type="ECO:0000313" key="3">
    <source>
        <dbReference type="Proteomes" id="UP001328107"/>
    </source>
</evidence>